<organism evidence="1 2">
    <name type="scientific">Desulfomonile tiedjei</name>
    <dbReference type="NCBI Taxonomy" id="2358"/>
    <lineage>
        <taxon>Bacteria</taxon>
        <taxon>Pseudomonadati</taxon>
        <taxon>Thermodesulfobacteriota</taxon>
        <taxon>Desulfomonilia</taxon>
        <taxon>Desulfomonilales</taxon>
        <taxon>Desulfomonilaceae</taxon>
        <taxon>Desulfomonile</taxon>
    </lineage>
</organism>
<protein>
    <submittedName>
        <fullName evidence="1">Uncharacterized protein</fullName>
    </submittedName>
</protein>
<gene>
    <name evidence="1" type="ORF">HY912_21345</name>
</gene>
<evidence type="ECO:0000313" key="2">
    <source>
        <dbReference type="Proteomes" id="UP000807825"/>
    </source>
</evidence>
<comment type="caution">
    <text evidence="1">The sequence shown here is derived from an EMBL/GenBank/DDBJ whole genome shotgun (WGS) entry which is preliminary data.</text>
</comment>
<evidence type="ECO:0000313" key="1">
    <source>
        <dbReference type="EMBL" id="MBI5252048.1"/>
    </source>
</evidence>
<sequence>MKKKVMTFTKTTRLLKVAEVLDDMFAGASDEELLKKYCLTWKQLHKVYSKLFYGGFISKEVMVRRIELRSGGDASHIPVAEIEESRDAYECMTCGFSSSLHFSECPRCKQINLRRLMRRTGRVPLSAVGRYAAY</sequence>
<dbReference type="EMBL" id="JACRDE010000557">
    <property type="protein sequence ID" value="MBI5252048.1"/>
    <property type="molecule type" value="Genomic_DNA"/>
</dbReference>
<dbReference type="Proteomes" id="UP000807825">
    <property type="component" value="Unassembled WGS sequence"/>
</dbReference>
<dbReference type="AlphaFoldDB" id="A0A9D6V7B5"/>
<name>A0A9D6V7B5_9BACT</name>
<accession>A0A9D6V7B5</accession>
<proteinExistence type="predicted"/>
<reference evidence="1" key="1">
    <citation type="submission" date="2020-07" db="EMBL/GenBank/DDBJ databases">
        <title>Huge and variable diversity of episymbiotic CPR bacteria and DPANN archaea in groundwater ecosystems.</title>
        <authorList>
            <person name="He C.Y."/>
            <person name="Keren R."/>
            <person name="Whittaker M."/>
            <person name="Farag I.F."/>
            <person name="Doudna J."/>
            <person name="Cate J.H.D."/>
            <person name="Banfield J.F."/>
        </authorList>
    </citation>
    <scope>NUCLEOTIDE SEQUENCE</scope>
    <source>
        <strain evidence="1">NC_groundwater_1664_Pr3_B-0.1um_52_9</strain>
    </source>
</reference>